<evidence type="ECO:0000256" key="1">
    <source>
        <dbReference type="ARBA" id="ARBA00010641"/>
    </source>
</evidence>
<evidence type="ECO:0000256" key="5">
    <source>
        <dbReference type="ARBA" id="ARBA00023125"/>
    </source>
</evidence>
<sequence length="293" mass="30843">MQTEIFENARPRLLAVAGRILGSQADAEDAVQQAWIRSATVDDEIDNPTAWLTTVVSHICLDMLRARRETVPIETVTAVDRHAGPDDEAQLADAVGSALDAVLATLAPPERVAFVLHDVFGVPFDDVATILGKSPAAARQVASRARKRVSVQPPTASSTRAHTVSAFLSASRDGDFRALVDLLDPDAVFRTFADDEAPALVDGAPAIAEAFMFRAKTALTVLIDGTIGVAVPHPSGEGGALYLVMDVTFTPTGAIAGIDATLRADELAAVEVVAVENTYSASGNNFGRRADSK</sequence>
<dbReference type="InterPro" id="IPR013325">
    <property type="entry name" value="RNA_pol_sigma_r2"/>
</dbReference>
<keyword evidence="5" id="KW-0238">DNA-binding</keyword>
<keyword evidence="4" id="KW-0731">Sigma factor</keyword>
<feature type="domain" description="RNA polymerase sigma-70 region 2" evidence="7">
    <location>
        <begin position="6"/>
        <end position="68"/>
    </location>
</feature>
<dbReference type="NCBIfam" id="TIGR02937">
    <property type="entry name" value="sigma70-ECF"/>
    <property type="match status" value="1"/>
</dbReference>
<dbReference type="InterPro" id="IPR014284">
    <property type="entry name" value="RNA_pol_sigma-70_dom"/>
</dbReference>
<evidence type="ECO:0000256" key="3">
    <source>
        <dbReference type="ARBA" id="ARBA00023015"/>
    </source>
</evidence>
<evidence type="ECO:0000256" key="4">
    <source>
        <dbReference type="ARBA" id="ARBA00023082"/>
    </source>
</evidence>
<evidence type="ECO:0000259" key="7">
    <source>
        <dbReference type="Pfam" id="PF04542"/>
    </source>
</evidence>
<dbReference type="Pfam" id="PF04542">
    <property type="entry name" value="Sigma70_r2"/>
    <property type="match status" value="1"/>
</dbReference>
<reference evidence="9 10" key="1">
    <citation type="submission" date="2022-01" db="EMBL/GenBank/DDBJ databases">
        <authorList>
            <person name="Huang Y."/>
        </authorList>
    </citation>
    <scope>NUCLEOTIDE SEQUENCE [LARGE SCALE GENOMIC DNA]</scope>
    <source>
        <strain evidence="9 10">HY366</strain>
    </source>
</reference>
<dbReference type="SUPFAM" id="SSF88659">
    <property type="entry name" value="Sigma3 and sigma4 domains of RNA polymerase sigma factors"/>
    <property type="match status" value="1"/>
</dbReference>
<dbReference type="InterPro" id="IPR007627">
    <property type="entry name" value="RNA_pol_sigma70_r2"/>
</dbReference>
<evidence type="ECO:0000256" key="2">
    <source>
        <dbReference type="ARBA" id="ARBA00011344"/>
    </source>
</evidence>
<dbReference type="InterPro" id="IPR036388">
    <property type="entry name" value="WH-like_DNA-bd_sf"/>
</dbReference>
<dbReference type="Pfam" id="PF08281">
    <property type="entry name" value="Sigma70_r4_2"/>
    <property type="match status" value="1"/>
</dbReference>
<dbReference type="Proteomes" id="UP001200110">
    <property type="component" value="Unassembled WGS sequence"/>
</dbReference>
<dbReference type="SUPFAM" id="SSF54427">
    <property type="entry name" value="NTF2-like"/>
    <property type="match status" value="1"/>
</dbReference>
<dbReference type="PANTHER" id="PTHR30173">
    <property type="entry name" value="SIGMA 19 FACTOR"/>
    <property type="match status" value="1"/>
</dbReference>
<dbReference type="InterPro" id="IPR013249">
    <property type="entry name" value="RNA_pol_sigma70_r4_t2"/>
</dbReference>
<name>A0ABS9IXT4_9ACTN</name>
<dbReference type="Gene3D" id="1.10.1740.10">
    <property type="match status" value="1"/>
</dbReference>
<keyword evidence="3" id="KW-0805">Transcription regulation</keyword>
<organism evidence="9 10">
    <name type="scientific">Gordonia liuliyuniae</name>
    <dbReference type="NCBI Taxonomy" id="2911517"/>
    <lineage>
        <taxon>Bacteria</taxon>
        <taxon>Bacillati</taxon>
        <taxon>Actinomycetota</taxon>
        <taxon>Actinomycetes</taxon>
        <taxon>Mycobacteriales</taxon>
        <taxon>Gordoniaceae</taxon>
        <taxon>Gordonia</taxon>
    </lineage>
</organism>
<evidence type="ECO:0000256" key="6">
    <source>
        <dbReference type="ARBA" id="ARBA00023163"/>
    </source>
</evidence>
<dbReference type="InterPro" id="IPR032710">
    <property type="entry name" value="NTF2-like_dom_sf"/>
</dbReference>
<dbReference type="PANTHER" id="PTHR30173:SF43">
    <property type="entry name" value="ECF RNA POLYMERASE SIGMA FACTOR SIGI-RELATED"/>
    <property type="match status" value="1"/>
</dbReference>
<dbReference type="RefSeq" id="WP_236999578.1">
    <property type="nucleotide sequence ID" value="NZ_JAKKOR010000013.1"/>
</dbReference>
<dbReference type="InterPro" id="IPR013324">
    <property type="entry name" value="RNA_pol_sigma_r3/r4-like"/>
</dbReference>
<accession>A0ABS9IXT4</accession>
<dbReference type="Gene3D" id="3.10.450.50">
    <property type="match status" value="1"/>
</dbReference>
<feature type="domain" description="RNA polymerase sigma factor 70 region 4 type 2" evidence="8">
    <location>
        <begin position="98"/>
        <end position="148"/>
    </location>
</feature>
<dbReference type="InterPro" id="IPR052704">
    <property type="entry name" value="ECF_Sigma-70_Domain"/>
</dbReference>
<dbReference type="Gene3D" id="1.10.10.10">
    <property type="entry name" value="Winged helix-like DNA-binding domain superfamily/Winged helix DNA-binding domain"/>
    <property type="match status" value="1"/>
</dbReference>
<evidence type="ECO:0000259" key="8">
    <source>
        <dbReference type="Pfam" id="PF08281"/>
    </source>
</evidence>
<evidence type="ECO:0000313" key="9">
    <source>
        <dbReference type="EMBL" id="MCF8590390.1"/>
    </source>
</evidence>
<dbReference type="SUPFAM" id="SSF88946">
    <property type="entry name" value="Sigma2 domain of RNA polymerase sigma factors"/>
    <property type="match status" value="1"/>
</dbReference>
<comment type="similarity">
    <text evidence="1">Belongs to the sigma-70 factor family. ECF subfamily.</text>
</comment>
<comment type="caution">
    <text evidence="9">The sequence shown here is derived from an EMBL/GenBank/DDBJ whole genome shotgun (WGS) entry which is preliminary data.</text>
</comment>
<gene>
    <name evidence="9" type="ORF">L5G33_18190</name>
</gene>
<dbReference type="EMBL" id="JAKKOR010000013">
    <property type="protein sequence ID" value="MCF8590390.1"/>
    <property type="molecule type" value="Genomic_DNA"/>
</dbReference>
<comment type="subunit">
    <text evidence="2">Interacts transiently with the RNA polymerase catalytic core formed by RpoA, RpoB, RpoC and RpoZ (2 alpha, 1 beta, 1 beta' and 1 omega subunit) to form the RNA polymerase holoenzyme that can initiate transcription.</text>
</comment>
<protein>
    <submittedName>
        <fullName evidence="9">Sigma-70 family RNA polymerase sigma factor</fullName>
    </submittedName>
</protein>
<keyword evidence="6" id="KW-0804">Transcription</keyword>
<proteinExistence type="inferred from homology"/>
<keyword evidence="10" id="KW-1185">Reference proteome</keyword>
<evidence type="ECO:0000313" key="10">
    <source>
        <dbReference type="Proteomes" id="UP001200110"/>
    </source>
</evidence>